<evidence type="ECO:0000313" key="4">
    <source>
        <dbReference type="EMBL" id="ARJ54451.1"/>
    </source>
</evidence>
<evidence type="ECO:0000256" key="3">
    <source>
        <dbReference type="SAM" id="SignalP"/>
    </source>
</evidence>
<gene>
    <name evidence="4" type="primary">env</name>
</gene>
<keyword evidence="3" id="KW-0732">Signal</keyword>
<feature type="signal peptide" evidence="3">
    <location>
        <begin position="1"/>
        <end position="20"/>
    </location>
</feature>
<evidence type="ECO:0000256" key="1">
    <source>
        <dbReference type="SAM" id="Coils"/>
    </source>
</evidence>
<feature type="transmembrane region" description="Helical" evidence="2">
    <location>
        <begin position="554"/>
        <end position="574"/>
    </location>
</feature>
<protein>
    <submittedName>
        <fullName evidence="4">Envelope fusion glycoprotein</fullName>
    </submittedName>
</protein>
<feature type="chain" id="PRO_5010860571" evidence="3">
    <location>
        <begin position="21"/>
        <end position="593"/>
    </location>
</feature>
<organism evidence="4">
    <name type="scientific">Adineta vaga</name>
    <name type="common">Rotifer</name>
    <name type="synonym">Callidina vaga</name>
    <dbReference type="NCBI Taxonomy" id="104782"/>
    <lineage>
        <taxon>Eukaryota</taxon>
        <taxon>Metazoa</taxon>
        <taxon>Spiralia</taxon>
        <taxon>Gnathifera</taxon>
        <taxon>Rotifera</taxon>
        <taxon>Eurotatoria</taxon>
        <taxon>Bdelloidea</taxon>
        <taxon>Adinetida</taxon>
        <taxon>Adinetidae</taxon>
        <taxon>Adineta</taxon>
    </lineage>
</organism>
<proteinExistence type="predicted"/>
<dbReference type="AlphaFoldDB" id="A0A1W6BQZ2"/>
<name>A0A1W6BQZ2_ADIVA</name>
<dbReference type="EMBL" id="KY820839">
    <property type="protein sequence ID" value="ARJ54451.1"/>
    <property type="molecule type" value="Genomic_DNA"/>
</dbReference>
<reference evidence="4" key="1">
    <citation type="journal article" date="2017" name="Viruses">
        <title>LTR-Retrotransposons from Bdelloid Rotifers Capture Additional ORFs Shared between Highly Diverse Retroelement Types.</title>
        <authorList>
            <person name="Rodriguez F."/>
            <person name="Kenefick A.W."/>
            <person name="Arkhipova I.R."/>
        </authorList>
    </citation>
    <scope>NUCLEOTIDE SEQUENCE</scope>
</reference>
<accession>A0A1W6BQZ2</accession>
<keyword evidence="2" id="KW-1133">Transmembrane helix</keyword>
<keyword evidence="2" id="KW-0812">Transmembrane</keyword>
<feature type="coiled-coil region" evidence="1">
    <location>
        <begin position="181"/>
        <end position="208"/>
    </location>
</feature>
<keyword evidence="2" id="KW-0472">Membrane</keyword>
<keyword evidence="1" id="KW-0175">Coiled coil</keyword>
<sequence length="593" mass="66083">MEKLLLLINIVCHLINVTSGTLMKSSNTNRSTITAPNAGVVLLYKGQYIPSDQVIHNTASFPMTTTTCYLLPAEAARKIPACGDYNIHIRNKRLLTDVISIATSTIALTAAVAATGMATTSLVLTKNLEKRVNQFETSLHTMSDRITTGEARMLQFETNQIKLGITLQNSNRLLNATIDLVNQHSTALDTHEKRLDSHQQAILSLQQQFKESELVLSNRFLHLAIHDIINNKATLSFLHPSDIHLVVTKILQEANITIGNSAAQLPLVEIITKLIIRQQIDFIPAERYSNASDTEIGKLMFTNFYAIPSEQKSSYDIYNIITGPFMHHNKSVRLAQMPTYIGINEKRNLTISWSNNDLSPCIFDIMTTCRETPAEQTFGQGNICLEQILSGEPLLNCRTESAKVNLPHIQQLENGRWLISTNNTSLHCIRTTTQLEPSGRAAVWSENTEMIIPPVALISVMNGTTIHCPGFNLPGPLTPNTKSVINIIKNLSTAEATNEIIDMHKDLASNETWQKLPYINGEMGVLMQEMLLQTTYPTNYEVKLPWHTQHSGKLLIIVFVSFIMLTITIILLVWRSKQTQSGGITIALPQITI</sequence>
<evidence type="ECO:0000256" key="2">
    <source>
        <dbReference type="SAM" id="Phobius"/>
    </source>
</evidence>